<keyword evidence="3" id="KW-1185">Reference proteome</keyword>
<feature type="compositionally biased region" description="Basic and acidic residues" evidence="1">
    <location>
        <begin position="77"/>
        <end position="86"/>
    </location>
</feature>
<dbReference type="Proteomes" id="UP000830158">
    <property type="component" value="Chromosome"/>
</dbReference>
<dbReference type="EMBL" id="CP091196">
    <property type="protein sequence ID" value="UQS26864.1"/>
    <property type="molecule type" value="Genomic_DNA"/>
</dbReference>
<accession>A0ABY4P3J0</accession>
<reference evidence="2" key="1">
    <citation type="submission" date="2022-01" db="EMBL/GenBank/DDBJ databases">
        <title>PSI-footprinting approach for the identification of protein synthesis inhibitor producers.</title>
        <authorList>
            <person name="Handel F."/>
            <person name="Kulik A."/>
            <person name="Wex K.W."/>
            <person name="Berscheid A."/>
            <person name="Saur J.S."/>
            <person name="Winkler A."/>
            <person name="Wibberg D."/>
            <person name="Kalinowski J."/>
            <person name="Broetz-Oesterhelt H."/>
            <person name="Mast Y."/>
        </authorList>
    </citation>
    <scope>NUCLEOTIDE SEQUENCE</scope>
    <source>
        <strain evidence="2">KNN 49.3e</strain>
    </source>
</reference>
<sequence>MTSVNLPPVAVTETGSPGATSAAPDDGTTAIDAGRAASAEAEADAPEPLVPPLPASAVQPASNPAASTRQAHLPATTERRMMPPIR</sequence>
<evidence type="ECO:0000313" key="3">
    <source>
        <dbReference type="Proteomes" id="UP000830158"/>
    </source>
</evidence>
<feature type="region of interest" description="Disordered" evidence="1">
    <location>
        <begin position="1"/>
        <end position="86"/>
    </location>
</feature>
<gene>
    <name evidence="2" type="ORF">L1857_30710</name>
</gene>
<name>A0ABY4P3J0_9PSEU</name>
<evidence type="ECO:0000256" key="1">
    <source>
        <dbReference type="SAM" id="MobiDB-lite"/>
    </source>
</evidence>
<organism evidence="2 3">
    <name type="scientific">Amycolatopsis thermalba</name>
    <dbReference type="NCBI Taxonomy" id="944492"/>
    <lineage>
        <taxon>Bacteria</taxon>
        <taxon>Bacillati</taxon>
        <taxon>Actinomycetota</taxon>
        <taxon>Actinomycetes</taxon>
        <taxon>Pseudonocardiales</taxon>
        <taxon>Pseudonocardiaceae</taxon>
        <taxon>Amycolatopsis</taxon>
    </lineage>
</organism>
<protein>
    <submittedName>
        <fullName evidence="2">Uncharacterized protein</fullName>
    </submittedName>
</protein>
<proteinExistence type="predicted"/>
<evidence type="ECO:0000313" key="2">
    <source>
        <dbReference type="EMBL" id="UQS26864.1"/>
    </source>
</evidence>
<dbReference type="RefSeq" id="WP_429728476.1">
    <property type="nucleotide sequence ID" value="NZ_CP091196.1"/>
</dbReference>